<dbReference type="EMBL" id="JAEPRE010000387">
    <property type="protein sequence ID" value="KAG2228648.1"/>
    <property type="molecule type" value="Genomic_DNA"/>
</dbReference>
<dbReference type="PANTHER" id="PTHR12436:SF4">
    <property type="entry name" value="LEUKOCYTE RECEPTOR CLUSTER MEMBER 8"/>
    <property type="match status" value="1"/>
</dbReference>
<sequence>MQLGLTPIPNNLYISRPVTSIPPWSKKKVVEPEVTAPVYQAPPPQPVPTPATKTAEEKNNEKNAMASESWPPSLQQYVQDVFANCLPNKRDQAELQLRNLILETHQAGTLMTTDWSEMDLPSKKNVLLAKNNQLQQKRQPTSEEEAKRLRRARRFEEDAALFKAENISTPMQLMQLDGNDFNYTVVGTSKKLEKQYLRLTSAPDPATVRPLSILKQTLELLKDKWRTEQNYTYICDQFKSMRQDLTIQRIKNEFTVQVYEIHARIALEKGDLGEYNQCQTQLKGLYNSGIPGHVMEFTAYHVNATMAELTVEQKENEFVQHALNVRSSLATGNFHRFFILYRNAPNMGGYLIDQFCERERVRALIVLCKACRPDLPLDFIQNELSFETNEELLKFLGQQNAKILKEDGRLLDTRLALVGLTESLKKYKKIDIKGQV</sequence>
<proteinExistence type="predicted"/>
<protein>
    <recommendedName>
        <fullName evidence="2">SAC3/GANP/THP3 conserved domain-containing protein</fullName>
    </recommendedName>
</protein>
<dbReference type="Proteomes" id="UP000613177">
    <property type="component" value="Unassembled WGS sequence"/>
</dbReference>
<evidence type="ECO:0000313" key="3">
    <source>
        <dbReference type="EMBL" id="KAG2228648.1"/>
    </source>
</evidence>
<feature type="domain" description="SAC3/GANP/THP3 conserved" evidence="2">
    <location>
        <begin position="300"/>
        <end position="401"/>
    </location>
</feature>
<evidence type="ECO:0000313" key="4">
    <source>
        <dbReference type="Proteomes" id="UP000613177"/>
    </source>
</evidence>
<dbReference type="InterPro" id="IPR045107">
    <property type="entry name" value="SAC3/GANP/THP3"/>
</dbReference>
<feature type="region of interest" description="Disordered" evidence="1">
    <location>
        <begin position="36"/>
        <end position="60"/>
    </location>
</feature>
<dbReference type="PANTHER" id="PTHR12436">
    <property type="entry name" value="80 KDA MCM3-ASSOCIATED PROTEIN"/>
    <property type="match status" value="1"/>
</dbReference>
<comment type="caution">
    <text evidence="3">The sequence shown here is derived from an EMBL/GenBank/DDBJ whole genome shotgun (WGS) entry which is preliminary data.</text>
</comment>
<name>A0A8H7SHQ8_9FUNG</name>
<dbReference type="InterPro" id="IPR005062">
    <property type="entry name" value="SAC3/GANP/THP3_conserved"/>
</dbReference>
<organism evidence="3 4">
    <name type="scientific">Thamnidium elegans</name>
    <dbReference type="NCBI Taxonomy" id="101142"/>
    <lineage>
        <taxon>Eukaryota</taxon>
        <taxon>Fungi</taxon>
        <taxon>Fungi incertae sedis</taxon>
        <taxon>Mucoromycota</taxon>
        <taxon>Mucoromycotina</taxon>
        <taxon>Mucoromycetes</taxon>
        <taxon>Mucorales</taxon>
        <taxon>Mucorineae</taxon>
        <taxon>Mucoraceae</taxon>
        <taxon>Thamnidium</taxon>
    </lineage>
</organism>
<gene>
    <name evidence="3" type="ORF">INT48_002959</name>
</gene>
<dbReference type="Gene3D" id="1.25.40.990">
    <property type="match status" value="1"/>
</dbReference>
<reference evidence="3" key="1">
    <citation type="submission" date="2021-01" db="EMBL/GenBank/DDBJ databases">
        <title>Metabolic potential, ecology and presence of endohyphal bacteria is reflected in genomic diversity of Mucoromycotina.</title>
        <authorList>
            <person name="Muszewska A."/>
            <person name="Okrasinska A."/>
            <person name="Steczkiewicz K."/>
            <person name="Drgas O."/>
            <person name="Orlowska M."/>
            <person name="Perlinska-Lenart U."/>
            <person name="Aleksandrzak-Piekarczyk T."/>
            <person name="Szatraj K."/>
            <person name="Zielenkiewicz U."/>
            <person name="Pilsyk S."/>
            <person name="Malc E."/>
            <person name="Mieczkowski P."/>
            <person name="Kruszewska J.S."/>
            <person name="Biernat P."/>
            <person name="Pawlowska J."/>
        </authorList>
    </citation>
    <scope>NUCLEOTIDE SEQUENCE</scope>
    <source>
        <strain evidence="3">WA0000018081</strain>
    </source>
</reference>
<dbReference type="Pfam" id="PF03399">
    <property type="entry name" value="SAC3_GANP"/>
    <property type="match status" value="2"/>
</dbReference>
<dbReference type="AlphaFoldDB" id="A0A8H7SHQ8"/>
<evidence type="ECO:0000259" key="2">
    <source>
        <dbReference type="Pfam" id="PF03399"/>
    </source>
</evidence>
<evidence type="ECO:0000256" key="1">
    <source>
        <dbReference type="SAM" id="MobiDB-lite"/>
    </source>
</evidence>
<keyword evidence="4" id="KW-1185">Reference proteome</keyword>
<accession>A0A8H7SHQ8</accession>
<feature type="domain" description="SAC3/GANP/THP3 conserved" evidence="2">
    <location>
        <begin position="194"/>
        <end position="266"/>
    </location>
</feature>
<dbReference type="GO" id="GO:0005634">
    <property type="term" value="C:nucleus"/>
    <property type="evidence" value="ECO:0007669"/>
    <property type="project" value="TreeGrafter"/>
</dbReference>
<feature type="compositionally biased region" description="Pro residues" evidence="1">
    <location>
        <begin position="40"/>
        <end position="49"/>
    </location>
</feature>